<dbReference type="Gramene" id="LPERR06G20390.1">
    <property type="protein sequence ID" value="LPERR06G20390.1"/>
    <property type="gene ID" value="LPERR06G20390"/>
</dbReference>
<reference evidence="1 2" key="1">
    <citation type="submission" date="2012-08" db="EMBL/GenBank/DDBJ databases">
        <title>Oryza genome evolution.</title>
        <authorList>
            <person name="Wing R.A."/>
        </authorList>
    </citation>
    <scope>NUCLEOTIDE SEQUENCE</scope>
</reference>
<dbReference type="HOGENOM" id="CLU_1549827_0_0_1"/>
<name>A0A0D9WT67_9ORYZ</name>
<evidence type="ECO:0000313" key="1">
    <source>
        <dbReference type="EnsemblPlants" id="LPERR06G20390.1"/>
    </source>
</evidence>
<evidence type="ECO:0000313" key="2">
    <source>
        <dbReference type="Proteomes" id="UP000032180"/>
    </source>
</evidence>
<proteinExistence type="predicted"/>
<reference evidence="2" key="2">
    <citation type="submission" date="2013-12" db="EMBL/GenBank/DDBJ databases">
        <authorList>
            <person name="Yu Y."/>
            <person name="Lee S."/>
            <person name="de Baynast K."/>
            <person name="Wissotski M."/>
            <person name="Liu L."/>
            <person name="Talag J."/>
            <person name="Goicoechea J."/>
            <person name="Angelova A."/>
            <person name="Jetty R."/>
            <person name="Kudrna D."/>
            <person name="Golser W."/>
            <person name="Rivera L."/>
            <person name="Zhang J."/>
            <person name="Wing R."/>
        </authorList>
    </citation>
    <scope>NUCLEOTIDE SEQUENCE</scope>
</reference>
<dbReference type="AlphaFoldDB" id="A0A0D9WT67"/>
<accession>A0A0D9WT67</accession>
<protein>
    <submittedName>
        <fullName evidence="1">Uncharacterized protein</fullName>
    </submittedName>
</protein>
<reference evidence="1" key="3">
    <citation type="submission" date="2015-04" db="UniProtKB">
        <authorList>
            <consortium name="EnsemblPlants"/>
        </authorList>
    </citation>
    <scope>IDENTIFICATION</scope>
</reference>
<sequence length="173" mass="19684">MPPNHGHRRLPVDMAAGICADSCCRQQIGGRRHWLALPFNACRLTMLFTGMQKCLKLHHCCLVQVINTIGDSICHIHVQLGGHMPIQHLGKTTPTYPISISTPVTRRCWKRSLLTTTSDFPTDFQFSACRRVRGCMLRQPDEYPRPDTALSAQTRLNRNEHHSLFSSIFYIIC</sequence>
<dbReference type="EnsemblPlants" id="LPERR06G20390.1">
    <property type="protein sequence ID" value="LPERR06G20390.1"/>
    <property type="gene ID" value="LPERR06G20390"/>
</dbReference>
<organism evidence="1 2">
    <name type="scientific">Leersia perrieri</name>
    <dbReference type="NCBI Taxonomy" id="77586"/>
    <lineage>
        <taxon>Eukaryota</taxon>
        <taxon>Viridiplantae</taxon>
        <taxon>Streptophyta</taxon>
        <taxon>Embryophyta</taxon>
        <taxon>Tracheophyta</taxon>
        <taxon>Spermatophyta</taxon>
        <taxon>Magnoliopsida</taxon>
        <taxon>Liliopsida</taxon>
        <taxon>Poales</taxon>
        <taxon>Poaceae</taxon>
        <taxon>BOP clade</taxon>
        <taxon>Oryzoideae</taxon>
        <taxon>Oryzeae</taxon>
        <taxon>Oryzinae</taxon>
        <taxon>Leersia</taxon>
    </lineage>
</organism>
<dbReference type="Proteomes" id="UP000032180">
    <property type="component" value="Chromosome 6"/>
</dbReference>
<keyword evidence="2" id="KW-1185">Reference proteome</keyword>